<dbReference type="EMBL" id="JANVFU010000005">
    <property type="protein sequence ID" value="KAJ3745272.1"/>
    <property type="molecule type" value="Genomic_DNA"/>
</dbReference>
<keyword evidence="3" id="KW-1185">Reference proteome</keyword>
<keyword evidence="1" id="KW-1133">Transmembrane helix</keyword>
<evidence type="ECO:0000313" key="2">
    <source>
        <dbReference type="EMBL" id="KAJ3745272.1"/>
    </source>
</evidence>
<keyword evidence="1" id="KW-0812">Transmembrane</keyword>
<comment type="caution">
    <text evidence="2">The sequence shown here is derived from an EMBL/GenBank/DDBJ whole genome shotgun (WGS) entry which is preliminary data.</text>
</comment>
<organism evidence="2 3">
    <name type="scientific">Lentinula detonsa</name>
    <dbReference type="NCBI Taxonomy" id="2804962"/>
    <lineage>
        <taxon>Eukaryota</taxon>
        <taxon>Fungi</taxon>
        <taxon>Dikarya</taxon>
        <taxon>Basidiomycota</taxon>
        <taxon>Agaricomycotina</taxon>
        <taxon>Agaricomycetes</taxon>
        <taxon>Agaricomycetidae</taxon>
        <taxon>Agaricales</taxon>
        <taxon>Marasmiineae</taxon>
        <taxon>Omphalotaceae</taxon>
        <taxon>Lentinula</taxon>
    </lineage>
</organism>
<keyword evidence="1" id="KW-0472">Membrane</keyword>
<dbReference type="AlphaFoldDB" id="A0A9W8TY66"/>
<evidence type="ECO:0000256" key="1">
    <source>
        <dbReference type="SAM" id="Phobius"/>
    </source>
</evidence>
<evidence type="ECO:0000313" key="3">
    <source>
        <dbReference type="Proteomes" id="UP001142393"/>
    </source>
</evidence>
<name>A0A9W8TY66_9AGAR</name>
<feature type="transmembrane region" description="Helical" evidence="1">
    <location>
        <begin position="57"/>
        <end position="76"/>
    </location>
</feature>
<reference evidence="2 3" key="1">
    <citation type="journal article" date="2023" name="Proc. Natl. Acad. Sci. U.S.A.">
        <title>A global phylogenomic analysis of the shiitake genus Lentinula.</title>
        <authorList>
            <person name="Sierra-Patev S."/>
            <person name="Min B."/>
            <person name="Naranjo-Ortiz M."/>
            <person name="Looney B."/>
            <person name="Konkel Z."/>
            <person name="Slot J.C."/>
            <person name="Sakamoto Y."/>
            <person name="Steenwyk J.L."/>
            <person name="Rokas A."/>
            <person name="Carro J."/>
            <person name="Camarero S."/>
            <person name="Ferreira P."/>
            <person name="Molpeceres G."/>
            <person name="Ruiz-Duenas F.J."/>
            <person name="Serrano A."/>
            <person name="Henrissat B."/>
            <person name="Drula E."/>
            <person name="Hughes K.W."/>
            <person name="Mata J.L."/>
            <person name="Ishikawa N.K."/>
            <person name="Vargas-Isla R."/>
            <person name="Ushijima S."/>
            <person name="Smith C.A."/>
            <person name="Donoghue J."/>
            <person name="Ahrendt S."/>
            <person name="Andreopoulos W."/>
            <person name="He G."/>
            <person name="LaButti K."/>
            <person name="Lipzen A."/>
            <person name="Ng V."/>
            <person name="Riley R."/>
            <person name="Sandor L."/>
            <person name="Barry K."/>
            <person name="Martinez A.T."/>
            <person name="Xiao Y."/>
            <person name="Gibbons J.G."/>
            <person name="Terashima K."/>
            <person name="Grigoriev I.V."/>
            <person name="Hibbett D."/>
        </authorList>
    </citation>
    <scope>NUCLEOTIDE SEQUENCE [LARGE SCALE GENOMIC DNA]</scope>
    <source>
        <strain evidence="2 3">TFB7810</strain>
    </source>
</reference>
<protein>
    <submittedName>
        <fullName evidence="2">Uncharacterized protein</fullName>
    </submittedName>
</protein>
<gene>
    <name evidence="2" type="ORF">DFH05DRAFT_998763</name>
</gene>
<sequence length="118" mass="13188">MYLYTLIIVGPTLPSLYSSTTLLFLYSFIIVDPALPSLYHSITLLFLFYLINNHAQLAQLVAPSASTCLIILSLLVMDNLIAFGRNVFLNMASSFVSYASCTQHMATNLLPHWCTLKH</sequence>
<feature type="transmembrane region" description="Helical" evidence="1">
    <location>
        <begin position="6"/>
        <end position="26"/>
    </location>
</feature>
<proteinExistence type="predicted"/>
<dbReference type="Proteomes" id="UP001142393">
    <property type="component" value="Unassembled WGS sequence"/>
</dbReference>
<accession>A0A9W8TY66</accession>